<feature type="transmembrane region" description="Helical" evidence="9">
    <location>
        <begin position="36"/>
        <end position="57"/>
    </location>
</feature>
<gene>
    <name evidence="12" type="ORF">E2L05_12475</name>
</gene>
<feature type="transmembrane region" description="Helical" evidence="9">
    <location>
        <begin position="203"/>
        <end position="224"/>
    </location>
</feature>
<feature type="transmembrane region" description="Helical" evidence="9">
    <location>
        <begin position="449"/>
        <end position="471"/>
    </location>
</feature>
<feature type="domain" description="NADH:quinone oxidoreductase/Mrp antiporter transmembrane" evidence="10">
    <location>
        <begin position="127"/>
        <end position="419"/>
    </location>
</feature>
<feature type="domain" description="NADH-Ubiquinone oxidoreductase (complex I) chain 5 N-terminal" evidence="11">
    <location>
        <begin position="69"/>
        <end position="111"/>
    </location>
</feature>
<dbReference type="OrthoDB" id="9811798at2"/>
<dbReference type="InterPro" id="IPR050586">
    <property type="entry name" value="CPA3_Na-H_Antiporter_D"/>
</dbReference>
<keyword evidence="13" id="KW-1185">Reference proteome</keyword>
<dbReference type="EMBL" id="SMZO01000027">
    <property type="protein sequence ID" value="TDL86910.1"/>
    <property type="molecule type" value="Genomic_DNA"/>
</dbReference>
<feature type="transmembrane region" description="Helical" evidence="9">
    <location>
        <begin position="335"/>
        <end position="353"/>
    </location>
</feature>
<evidence type="ECO:0000313" key="13">
    <source>
        <dbReference type="Proteomes" id="UP000294562"/>
    </source>
</evidence>
<evidence type="ECO:0000256" key="8">
    <source>
        <dbReference type="RuleBase" id="RU000320"/>
    </source>
</evidence>
<dbReference type="PANTHER" id="PTHR42703:SF1">
    <property type="entry name" value="NA(+)_H(+) ANTIPORTER SUBUNIT D1"/>
    <property type="match status" value="1"/>
</dbReference>
<evidence type="ECO:0000256" key="2">
    <source>
        <dbReference type="ARBA" id="ARBA00004651"/>
    </source>
</evidence>
<evidence type="ECO:0000256" key="1">
    <source>
        <dbReference type="ARBA" id="ARBA00002378"/>
    </source>
</evidence>
<feature type="transmembrane region" description="Helical" evidence="9">
    <location>
        <begin position="271"/>
        <end position="293"/>
    </location>
</feature>
<evidence type="ECO:0000256" key="6">
    <source>
        <dbReference type="ARBA" id="ARBA00022989"/>
    </source>
</evidence>
<feature type="transmembrane region" description="Helical" evidence="9">
    <location>
        <begin position="162"/>
        <end position="183"/>
    </location>
</feature>
<organism evidence="12 13">
    <name type="scientific">Meridianimarinicoccus aquatilis</name>
    <dbReference type="NCBI Taxonomy" id="2552766"/>
    <lineage>
        <taxon>Bacteria</taxon>
        <taxon>Pseudomonadati</taxon>
        <taxon>Pseudomonadota</taxon>
        <taxon>Alphaproteobacteria</taxon>
        <taxon>Rhodobacterales</taxon>
        <taxon>Paracoccaceae</taxon>
        <taxon>Meridianimarinicoccus</taxon>
    </lineage>
</organism>
<evidence type="ECO:0000256" key="9">
    <source>
        <dbReference type="SAM" id="Phobius"/>
    </source>
</evidence>
<feature type="transmembrane region" description="Helical" evidence="9">
    <location>
        <begin position="77"/>
        <end position="98"/>
    </location>
</feature>
<reference evidence="12 13" key="1">
    <citation type="submission" date="2019-03" db="EMBL/GenBank/DDBJ databases">
        <title>Rhodobacteraceae bacterium SM1902, a new member of the family Rhodobacteraceae isolated from Yantai.</title>
        <authorList>
            <person name="Sun Y."/>
        </authorList>
    </citation>
    <scope>NUCLEOTIDE SEQUENCE [LARGE SCALE GENOMIC DNA]</scope>
    <source>
        <strain evidence="12 13">SM1902</strain>
    </source>
</reference>
<evidence type="ECO:0000259" key="10">
    <source>
        <dbReference type="Pfam" id="PF00361"/>
    </source>
</evidence>
<dbReference type="PANTHER" id="PTHR42703">
    <property type="entry name" value="NADH DEHYDROGENASE"/>
    <property type="match status" value="1"/>
</dbReference>
<feature type="transmembrane region" description="Helical" evidence="9">
    <location>
        <begin position="374"/>
        <end position="395"/>
    </location>
</feature>
<comment type="similarity">
    <text evidence="3">Belongs to the CPA3 antiporters (TC 2.A.63) subunit D family.</text>
</comment>
<accession>A0A4R6AS22</accession>
<feature type="transmembrane region" description="Helical" evidence="9">
    <location>
        <begin position="305"/>
        <end position="329"/>
    </location>
</feature>
<dbReference type="Pfam" id="PF00361">
    <property type="entry name" value="Proton_antipo_M"/>
    <property type="match status" value="1"/>
</dbReference>
<keyword evidence="4" id="KW-1003">Cell membrane</keyword>
<dbReference type="GO" id="GO:0005886">
    <property type="term" value="C:plasma membrane"/>
    <property type="evidence" value="ECO:0007669"/>
    <property type="project" value="UniProtKB-SubCell"/>
</dbReference>
<dbReference type="PRINTS" id="PR01434">
    <property type="entry name" value="NADHDHGNASE5"/>
</dbReference>
<dbReference type="Pfam" id="PF00662">
    <property type="entry name" value="Proton_antipo_N"/>
    <property type="match status" value="1"/>
</dbReference>
<proteinExistence type="inferred from homology"/>
<dbReference type="InterPro" id="IPR001750">
    <property type="entry name" value="ND/Mrp_TM"/>
</dbReference>
<keyword evidence="7 9" id="KW-0472">Membrane</keyword>
<feature type="transmembrane region" description="Helical" evidence="9">
    <location>
        <begin position="6"/>
        <end position="24"/>
    </location>
</feature>
<dbReference type="Proteomes" id="UP000294562">
    <property type="component" value="Unassembled WGS sequence"/>
</dbReference>
<comment type="caution">
    <text evidence="12">The sequence shown here is derived from an EMBL/GenBank/DDBJ whole genome shotgun (WGS) entry which is preliminary data.</text>
</comment>
<dbReference type="InterPro" id="IPR001516">
    <property type="entry name" value="Proton_antipo_N"/>
</dbReference>
<evidence type="ECO:0000256" key="5">
    <source>
        <dbReference type="ARBA" id="ARBA00022692"/>
    </source>
</evidence>
<comment type="subcellular location">
    <subcellularLocation>
        <location evidence="2">Cell membrane</location>
        <topology evidence="2">Multi-pass membrane protein</topology>
    </subcellularLocation>
    <subcellularLocation>
        <location evidence="8">Membrane</location>
        <topology evidence="8">Multi-pass membrane protein</topology>
    </subcellularLocation>
</comment>
<evidence type="ECO:0000313" key="12">
    <source>
        <dbReference type="EMBL" id="TDL86910.1"/>
    </source>
</evidence>
<keyword evidence="6 9" id="KW-1133">Transmembrane helix</keyword>
<feature type="transmembrane region" description="Helical" evidence="9">
    <location>
        <begin position="133"/>
        <end position="150"/>
    </location>
</feature>
<keyword evidence="5 8" id="KW-0812">Transmembrane</keyword>
<name>A0A4R6AS22_9RHOB</name>
<evidence type="ECO:0000259" key="11">
    <source>
        <dbReference type="Pfam" id="PF00662"/>
    </source>
</evidence>
<evidence type="ECO:0000256" key="4">
    <source>
        <dbReference type="ARBA" id="ARBA00022475"/>
    </source>
</evidence>
<sequence>MTELLPLAILMTSLCAAPIILAIPERARTLRTTINLTAATLKVGLVAWLSIAVAAGGEFNLRLGIAPGLDLHLQADALSVLFLALSAVLWFLTTIYAIGYLEGGADRSRFFGFFSLCVAATVGIAMAGNLFTFLIFFELLTLATWPLVVHRGTAESHRAGRIYLAYTLGGGLALTLGTVWLYALAGDVPFAPRGVLGDLPQTAPLALTAIFVLLIAGVGVKAALFPLHGWLPLSMVAPAPVSALLHAVAVVKAGAFGIMRIVYDVYGVETVQLLGLAAPLAALAAVTIIWGSVRALTQDDLKKRLAYSTISQVSYITLGVALLSPVAAVGGLAHLIHQGIMKITLFLAAGNFAEGRGVKTVSAMDGMGRLMPGATIAFTIGSLGMIGVPPLAGFVSKWYLGSGGLDAGQPMVIALLAGSSLLNAAYFLPILYRAWFRDPPEGAPVKRRIGWMLAVPPAATAALILAAGLLANAPFSPLGWTRFIVSLEYL</sequence>
<evidence type="ECO:0000256" key="3">
    <source>
        <dbReference type="ARBA" id="ARBA00005346"/>
    </source>
</evidence>
<dbReference type="AlphaFoldDB" id="A0A4R6AS22"/>
<dbReference type="RefSeq" id="WP_133343242.1">
    <property type="nucleotide sequence ID" value="NZ_SMZO01000027.1"/>
</dbReference>
<protein>
    <submittedName>
        <fullName evidence="12">Monovalent cation/H+ antiporter subunit D family protein</fullName>
    </submittedName>
</protein>
<evidence type="ECO:0000256" key="7">
    <source>
        <dbReference type="ARBA" id="ARBA00023136"/>
    </source>
</evidence>
<feature type="transmembrane region" description="Helical" evidence="9">
    <location>
        <begin position="236"/>
        <end position="259"/>
    </location>
</feature>
<feature type="transmembrane region" description="Helical" evidence="9">
    <location>
        <begin position="110"/>
        <end position="127"/>
    </location>
</feature>
<comment type="function">
    <text evidence="1">NDH-1 shuttles electrons from NADH, via FMN and iron-sulfur (Fe-S) centers, to quinones in the respiratory chain. The immediate electron acceptor for the enzyme in this species is believed to be ubiquinone. Couples the redox reaction to proton translocation (for every two electrons transferred, four hydrogen ions are translocated across the cytoplasmic membrane), and thus conserves the redox energy in a proton gradient.</text>
</comment>
<feature type="transmembrane region" description="Helical" evidence="9">
    <location>
        <begin position="407"/>
        <end position="428"/>
    </location>
</feature>